<name>A0A8K0K1U6_LADFU</name>
<evidence type="ECO:0000256" key="5">
    <source>
        <dbReference type="ARBA" id="ARBA00023136"/>
    </source>
</evidence>
<dbReference type="PANTHER" id="PTHR16007">
    <property type="entry name" value="EPIDIDYMAL MEMBRANE PROTEIN E9-RELATED"/>
    <property type="match status" value="1"/>
</dbReference>
<keyword evidence="4 6" id="KW-1133">Transmembrane helix</keyword>
<evidence type="ECO:0000313" key="8">
    <source>
        <dbReference type="Proteomes" id="UP000792457"/>
    </source>
</evidence>
<evidence type="ECO:0000256" key="1">
    <source>
        <dbReference type="ARBA" id="ARBA00004141"/>
    </source>
</evidence>
<keyword evidence="8" id="KW-1185">Reference proteome</keyword>
<dbReference type="InterPro" id="IPR006904">
    <property type="entry name" value="DUF716"/>
</dbReference>
<dbReference type="AlphaFoldDB" id="A0A8K0K1U6"/>
<keyword evidence="5 6" id="KW-0472">Membrane</keyword>
<feature type="transmembrane region" description="Helical" evidence="6">
    <location>
        <begin position="190"/>
        <end position="209"/>
    </location>
</feature>
<keyword evidence="3 6" id="KW-0812">Transmembrane</keyword>
<sequence length="348" mass="40057">MPAKSVLSYSHAHPFVLSISETPSLRRYPELEDFINMGSFLGHLVPGLFFTLFPLWWIYSIFRRYFITKKFHQNGEKGYLNTVSFPCRMCDGRIPVEGLIKLVSVIIGVIGEAATAFENGKFAHLGNVQHITMYSFFGFSGILDILYHWQCRALPPDLDYVAAFLAFAAEGFIFFNHLHRRTPMDIQIHMMLFVAIVACALAVLLELKYRRNVLAALARSYFTLLQGTWFFQVGFILYPPFPFLEKWEETNHKQMMVTTLLFTWHAAAHVVVVLGIGFWVFLQVEKISVCPENEFMFEGDSAPPLYQRLSDNKWFGVYKDDDDDLAMSRVKRRGRNEAESAESEIEAI</sequence>
<evidence type="ECO:0000256" key="3">
    <source>
        <dbReference type="ARBA" id="ARBA00022692"/>
    </source>
</evidence>
<comment type="similarity">
    <text evidence="2">Belongs to the TMEM45 family.</text>
</comment>
<organism evidence="7 8">
    <name type="scientific">Ladona fulva</name>
    <name type="common">Scarce chaser dragonfly</name>
    <name type="synonym">Libellula fulva</name>
    <dbReference type="NCBI Taxonomy" id="123851"/>
    <lineage>
        <taxon>Eukaryota</taxon>
        <taxon>Metazoa</taxon>
        <taxon>Ecdysozoa</taxon>
        <taxon>Arthropoda</taxon>
        <taxon>Hexapoda</taxon>
        <taxon>Insecta</taxon>
        <taxon>Pterygota</taxon>
        <taxon>Palaeoptera</taxon>
        <taxon>Odonata</taxon>
        <taxon>Epiprocta</taxon>
        <taxon>Anisoptera</taxon>
        <taxon>Libelluloidea</taxon>
        <taxon>Libellulidae</taxon>
        <taxon>Ladona</taxon>
    </lineage>
</organism>
<dbReference type="GO" id="GO:0016020">
    <property type="term" value="C:membrane"/>
    <property type="evidence" value="ECO:0007669"/>
    <property type="project" value="UniProtKB-SubCell"/>
</dbReference>
<dbReference type="OrthoDB" id="551896at2759"/>
<reference evidence="7" key="2">
    <citation type="submission" date="2017-10" db="EMBL/GenBank/DDBJ databases">
        <title>Ladona fulva Genome sequencing and assembly.</title>
        <authorList>
            <person name="Murali S."/>
            <person name="Richards S."/>
            <person name="Bandaranaike D."/>
            <person name="Bellair M."/>
            <person name="Blankenburg K."/>
            <person name="Chao H."/>
            <person name="Dinh H."/>
            <person name="Doddapaneni H."/>
            <person name="Dugan-Rocha S."/>
            <person name="Elkadiri S."/>
            <person name="Gnanaolivu R."/>
            <person name="Hernandez B."/>
            <person name="Skinner E."/>
            <person name="Javaid M."/>
            <person name="Lee S."/>
            <person name="Li M."/>
            <person name="Ming W."/>
            <person name="Munidasa M."/>
            <person name="Muniz J."/>
            <person name="Nguyen L."/>
            <person name="Hughes D."/>
            <person name="Osuji N."/>
            <person name="Pu L.-L."/>
            <person name="Puazo M."/>
            <person name="Qu C."/>
            <person name="Quiroz J."/>
            <person name="Raj R."/>
            <person name="Weissenberger G."/>
            <person name="Xin Y."/>
            <person name="Zou X."/>
            <person name="Han Y."/>
            <person name="Worley K."/>
            <person name="Muzny D."/>
            <person name="Gibbs R."/>
        </authorList>
    </citation>
    <scope>NUCLEOTIDE SEQUENCE</scope>
    <source>
        <strain evidence="7">Sampled in the wild</strain>
    </source>
</reference>
<evidence type="ECO:0000256" key="4">
    <source>
        <dbReference type="ARBA" id="ARBA00022989"/>
    </source>
</evidence>
<proteinExistence type="inferred from homology"/>
<protein>
    <recommendedName>
        <fullName evidence="9">Transmembrane protein 45B</fullName>
    </recommendedName>
</protein>
<evidence type="ECO:0000313" key="7">
    <source>
        <dbReference type="EMBL" id="KAG8225795.1"/>
    </source>
</evidence>
<dbReference type="Proteomes" id="UP000792457">
    <property type="component" value="Unassembled WGS sequence"/>
</dbReference>
<comment type="caution">
    <text evidence="7">The sequence shown here is derived from an EMBL/GenBank/DDBJ whole genome shotgun (WGS) entry which is preliminary data.</text>
</comment>
<accession>A0A8K0K1U6</accession>
<feature type="transmembrane region" description="Helical" evidence="6">
    <location>
        <begin position="40"/>
        <end position="62"/>
    </location>
</feature>
<feature type="transmembrane region" description="Helical" evidence="6">
    <location>
        <begin position="261"/>
        <end position="282"/>
    </location>
</feature>
<evidence type="ECO:0000256" key="6">
    <source>
        <dbReference type="SAM" id="Phobius"/>
    </source>
</evidence>
<dbReference type="InterPro" id="IPR042127">
    <property type="entry name" value="TMEM45"/>
</dbReference>
<evidence type="ECO:0000256" key="2">
    <source>
        <dbReference type="ARBA" id="ARBA00006948"/>
    </source>
</evidence>
<feature type="transmembrane region" description="Helical" evidence="6">
    <location>
        <begin position="98"/>
        <end position="117"/>
    </location>
</feature>
<feature type="transmembrane region" description="Helical" evidence="6">
    <location>
        <begin position="159"/>
        <end position="178"/>
    </location>
</feature>
<reference evidence="7" key="1">
    <citation type="submission" date="2013-04" db="EMBL/GenBank/DDBJ databases">
        <authorList>
            <person name="Qu J."/>
            <person name="Murali S.C."/>
            <person name="Bandaranaike D."/>
            <person name="Bellair M."/>
            <person name="Blankenburg K."/>
            <person name="Chao H."/>
            <person name="Dinh H."/>
            <person name="Doddapaneni H."/>
            <person name="Downs B."/>
            <person name="Dugan-Rocha S."/>
            <person name="Elkadiri S."/>
            <person name="Gnanaolivu R.D."/>
            <person name="Hernandez B."/>
            <person name="Javaid M."/>
            <person name="Jayaseelan J.C."/>
            <person name="Lee S."/>
            <person name="Li M."/>
            <person name="Ming W."/>
            <person name="Munidasa M."/>
            <person name="Muniz J."/>
            <person name="Nguyen L."/>
            <person name="Ongeri F."/>
            <person name="Osuji N."/>
            <person name="Pu L.-L."/>
            <person name="Puazo M."/>
            <person name="Qu C."/>
            <person name="Quiroz J."/>
            <person name="Raj R."/>
            <person name="Weissenberger G."/>
            <person name="Xin Y."/>
            <person name="Zou X."/>
            <person name="Han Y."/>
            <person name="Richards S."/>
            <person name="Worley K."/>
            <person name="Muzny D."/>
            <person name="Gibbs R."/>
        </authorList>
    </citation>
    <scope>NUCLEOTIDE SEQUENCE</scope>
    <source>
        <strain evidence="7">Sampled in the wild</strain>
    </source>
</reference>
<dbReference type="EMBL" id="KZ308254">
    <property type="protein sequence ID" value="KAG8225795.1"/>
    <property type="molecule type" value="Genomic_DNA"/>
</dbReference>
<evidence type="ECO:0008006" key="9">
    <source>
        <dbReference type="Google" id="ProtNLM"/>
    </source>
</evidence>
<feature type="transmembrane region" description="Helical" evidence="6">
    <location>
        <begin position="221"/>
        <end position="241"/>
    </location>
</feature>
<dbReference type="PANTHER" id="PTHR16007:SF15">
    <property type="entry name" value="TRANSMEMBRANE PROTEIN 45B"/>
    <property type="match status" value="1"/>
</dbReference>
<comment type="subcellular location">
    <subcellularLocation>
        <location evidence="1">Membrane</location>
        <topology evidence="1">Multi-pass membrane protein</topology>
    </subcellularLocation>
</comment>
<gene>
    <name evidence="7" type="ORF">J437_LFUL005602</name>
</gene>
<feature type="transmembrane region" description="Helical" evidence="6">
    <location>
        <begin position="129"/>
        <end position="147"/>
    </location>
</feature>
<dbReference type="Pfam" id="PF04819">
    <property type="entry name" value="DUF716"/>
    <property type="match status" value="1"/>
</dbReference>